<evidence type="ECO:0000313" key="1">
    <source>
        <dbReference type="EMBL" id="TVZ02361.1"/>
    </source>
</evidence>
<keyword evidence="2" id="KW-1185">Reference proteome</keyword>
<reference evidence="1 2" key="1">
    <citation type="submission" date="2018-11" db="EMBL/GenBank/DDBJ databases">
        <title>Trebonia kvetii gen.nov., sp.nov., a novel acidophilic actinobacterium, and proposal of the new actinobacterial family Treboniaceae fam. nov.</title>
        <authorList>
            <person name="Rapoport D."/>
            <person name="Sagova-Mareckova M."/>
            <person name="Sedlacek I."/>
            <person name="Provaznik J."/>
            <person name="Kralova S."/>
            <person name="Pavlinic D."/>
            <person name="Benes V."/>
            <person name="Kopecky J."/>
        </authorList>
    </citation>
    <scope>NUCLEOTIDE SEQUENCE [LARGE SCALE GENOMIC DNA]</scope>
    <source>
        <strain evidence="1 2">15Tr583</strain>
    </source>
</reference>
<dbReference type="OrthoDB" id="7067800at2"/>
<dbReference type="Gene3D" id="3.50.30.50">
    <property type="entry name" value="Putative cyclase"/>
    <property type="match status" value="1"/>
</dbReference>
<dbReference type="RefSeq" id="WP_145857291.1">
    <property type="nucleotide sequence ID" value="NZ_RPFW01000005.1"/>
</dbReference>
<proteinExistence type="predicted"/>
<evidence type="ECO:0000313" key="2">
    <source>
        <dbReference type="Proteomes" id="UP000460272"/>
    </source>
</evidence>
<dbReference type="GO" id="GO:0019441">
    <property type="term" value="P:L-tryptophan catabolic process to kynurenine"/>
    <property type="evidence" value="ECO:0007669"/>
    <property type="project" value="InterPro"/>
</dbReference>
<dbReference type="EMBL" id="RPFW01000005">
    <property type="protein sequence ID" value="TVZ02361.1"/>
    <property type="molecule type" value="Genomic_DNA"/>
</dbReference>
<dbReference type="InterPro" id="IPR037175">
    <property type="entry name" value="KFase_sf"/>
</dbReference>
<dbReference type="Proteomes" id="UP000460272">
    <property type="component" value="Unassembled WGS sequence"/>
</dbReference>
<dbReference type="GO" id="GO:0004061">
    <property type="term" value="F:arylformamidase activity"/>
    <property type="evidence" value="ECO:0007669"/>
    <property type="project" value="InterPro"/>
</dbReference>
<gene>
    <name evidence="1" type="ORF">EAS64_26510</name>
</gene>
<dbReference type="SUPFAM" id="SSF102198">
    <property type="entry name" value="Putative cyclase"/>
    <property type="match status" value="1"/>
</dbReference>
<organism evidence="1 2">
    <name type="scientific">Trebonia kvetii</name>
    <dbReference type="NCBI Taxonomy" id="2480626"/>
    <lineage>
        <taxon>Bacteria</taxon>
        <taxon>Bacillati</taxon>
        <taxon>Actinomycetota</taxon>
        <taxon>Actinomycetes</taxon>
        <taxon>Streptosporangiales</taxon>
        <taxon>Treboniaceae</taxon>
        <taxon>Trebonia</taxon>
    </lineage>
</organism>
<name>A0A6P2BVN1_9ACTN</name>
<sequence>MTDTTVWPHHELGKELSNWGRWGDDDQIGTLNFITPEKLVASAKMVRTGKTIDCGIPFDKDGPFPPGGWRRNPHHLFTLLPSDTASSKDGQIAADDVIIMGLQASTQWDGLAHVGYDGFFYNGMPARALNNFQGASRNDIAQVATKLVSRGVLLDIAGLKGVEVLPDSYEITTADVEAAQERQGVRVESGDIACIRTGWTKYFREGDRQKYVGPTAGPGLDLCRWIHDSEIAALALDQSNGEVWPTPVPGATIPVHQVMIRDIGLTLGEMFDFEALRADCEADGVWEFLFVANGLLVTGAVGTPLSPVAIK</sequence>
<dbReference type="InterPro" id="IPR007325">
    <property type="entry name" value="KFase/CYL"/>
</dbReference>
<dbReference type="PANTHER" id="PTHR34861">
    <property type="match status" value="1"/>
</dbReference>
<comment type="caution">
    <text evidence="1">The sequence shown here is derived from an EMBL/GenBank/DDBJ whole genome shotgun (WGS) entry which is preliminary data.</text>
</comment>
<dbReference type="PANTHER" id="PTHR34861:SF10">
    <property type="entry name" value="CYCLASE"/>
    <property type="match status" value="1"/>
</dbReference>
<accession>A0A6P2BVN1</accession>
<dbReference type="AlphaFoldDB" id="A0A6P2BVN1"/>
<dbReference type="Pfam" id="PF04199">
    <property type="entry name" value="Cyclase"/>
    <property type="match status" value="1"/>
</dbReference>
<protein>
    <submittedName>
        <fullName evidence="1">Cyclase family protein</fullName>
    </submittedName>
</protein>